<dbReference type="RefSeq" id="WP_034282499.1">
    <property type="nucleotide sequence ID" value="NZ_CAPH01000003.1"/>
</dbReference>
<protein>
    <recommendedName>
        <fullName evidence="4">PAP2 family protein</fullName>
    </recommendedName>
</protein>
<evidence type="ECO:0000256" key="1">
    <source>
        <dbReference type="SAM" id="Phobius"/>
    </source>
</evidence>
<feature type="transmembrane region" description="Helical" evidence="1">
    <location>
        <begin position="143"/>
        <end position="172"/>
    </location>
</feature>
<sequence length="205" mass="21976">MKNPYDRLSRAISYALHPLIVPTIAALLLLFGPTVMSNLPAEARWFIAAVILLNTLILPAFSLAVLKLFGGLSDLRLQNQRQRMLPMGIVAVCYMLCILSFRQMTVAFLVDRFLIAALCCVVIAFVVNLYWKISLHMTAAGGLLGMMIVMNYTGLAQFRTALIVLTVLTGALGSSRLQLGSHSLAQVGAGAAAGVAVTAATVLLI</sequence>
<reference evidence="2" key="1">
    <citation type="journal article" date="2022" name="Cell">
        <title>Design, construction, and in vivo augmentation of a complex gut microbiome.</title>
        <authorList>
            <person name="Cheng A.G."/>
            <person name="Ho P.Y."/>
            <person name="Aranda-Diaz A."/>
            <person name="Jain S."/>
            <person name="Yu F.B."/>
            <person name="Meng X."/>
            <person name="Wang M."/>
            <person name="Iakiviak M."/>
            <person name="Nagashima K."/>
            <person name="Zhao A."/>
            <person name="Murugkar P."/>
            <person name="Patil A."/>
            <person name="Atabakhsh K."/>
            <person name="Weakley A."/>
            <person name="Yan J."/>
            <person name="Brumbaugh A.R."/>
            <person name="Higginbottom S."/>
            <person name="Dimas A."/>
            <person name="Shiver A.L."/>
            <person name="Deutschbauer A."/>
            <person name="Neff N."/>
            <person name="Sonnenburg J.L."/>
            <person name="Huang K.C."/>
            <person name="Fischbach M.A."/>
        </authorList>
    </citation>
    <scope>NUCLEOTIDE SEQUENCE</scope>
    <source>
        <strain evidence="2">AP11</strain>
    </source>
</reference>
<feature type="transmembrane region" description="Helical" evidence="1">
    <location>
        <begin position="12"/>
        <end position="33"/>
    </location>
</feature>
<keyword evidence="1" id="KW-0472">Membrane</keyword>
<gene>
    <name evidence="2" type="ORF">NQ491_03185</name>
</gene>
<evidence type="ECO:0008006" key="4">
    <source>
        <dbReference type="Google" id="ProtNLM"/>
    </source>
</evidence>
<dbReference type="GeneID" id="82890705"/>
<feature type="transmembrane region" description="Helical" evidence="1">
    <location>
        <begin position="184"/>
        <end position="204"/>
    </location>
</feature>
<dbReference type="Proteomes" id="UP001059295">
    <property type="component" value="Chromosome"/>
</dbReference>
<organism evidence="2 3">
    <name type="scientific">Alistipes ihumii AP11</name>
    <dbReference type="NCBI Taxonomy" id="1211813"/>
    <lineage>
        <taxon>Bacteria</taxon>
        <taxon>Pseudomonadati</taxon>
        <taxon>Bacteroidota</taxon>
        <taxon>Bacteroidia</taxon>
        <taxon>Bacteroidales</taxon>
        <taxon>Rikenellaceae</taxon>
        <taxon>Alistipes</taxon>
    </lineage>
</organism>
<proteinExistence type="predicted"/>
<keyword evidence="3" id="KW-1185">Reference proteome</keyword>
<evidence type="ECO:0000313" key="2">
    <source>
        <dbReference type="EMBL" id="UWN57797.1"/>
    </source>
</evidence>
<evidence type="ECO:0000313" key="3">
    <source>
        <dbReference type="Proteomes" id="UP001059295"/>
    </source>
</evidence>
<feature type="transmembrane region" description="Helical" evidence="1">
    <location>
        <begin position="45"/>
        <end position="72"/>
    </location>
</feature>
<feature type="transmembrane region" description="Helical" evidence="1">
    <location>
        <begin position="113"/>
        <end position="131"/>
    </location>
</feature>
<keyword evidence="1" id="KW-1133">Transmembrane helix</keyword>
<name>A0ABY5V3D0_9BACT</name>
<dbReference type="EMBL" id="CP102294">
    <property type="protein sequence ID" value="UWN57797.1"/>
    <property type="molecule type" value="Genomic_DNA"/>
</dbReference>
<accession>A0ABY5V3D0</accession>
<feature type="transmembrane region" description="Helical" evidence="1">
    <location>
        <begin position="84"/>
        <end position="101"/>
    </location>
</feature>
<keyword evidence="1" id="KW-0812">Transmembrane</keyword>